<reference evidence="1" key="1">
    <citation type="submission" date="2018-02" db="EMBL/GenBank/DDBJ databases">
        <title>The genomes of Aspergillus section Nigri reveals drivers in fungal speciation.</title>
        <authorList>
            <consortium name="DOE Joint Genome Institute"/>
            <person name="Vesth T.C."/>
            <person name="Nybo J."/>
            <person name="Theobald S."/>
            <person name="Brandl J."/>
            <person name="Frisvad J.C."/>
            <person name="Nielsen K.F."/>
            <person name="Lyhne E.K."/>
            <person name="Kogle M.E."/>
            <person name="Kuo A."/>
            <person name="Riley R."/>
            <person name="Clum A."/>
            <person name="Nolan M."/>
            <person name="Lipzen A."/>
            <person name="Salamov A."/>
            <person name="Henrissat B."/>
            <person name="Wiebenga A."/>
            <person name="De vries R.P."/>
            <person name="Grigoriev I.V."/>
            <person name="Mortensen U.H."/>
            <person name="Andersen M.R."/>
            <person name="Baker S.E."/>
        </authorList>
    </citation>
    <scope>NUCLEOTIDE SEQUENCE</scope>
    <source>
        <strain evidence="1">CBS 121060</strain>
    </source>
</reference>
<evidence type="ECO:0000313" key="1">
    <source>
        <dbReference type="EMBL" id="RAH74312.1"/>
    </source>
</evidence>
<organism evidence="1 2">
    <name type="scientific">Aspergillus aculeatinus CBS 121060</name>
    <dbReference type="NCBI Taxonomy" id="1448322"/>
    <lineage>
        <taxon>Eukaryota</taxon>
        <taxon>Fungi</taxon>
        <taxon>Dikarya</taxon>
        <taxon>Ascomycota</taxon>
        <taxon>Pezizomycotina</taxon>
        <taxon>Eurotiomycetes</taxon>
        <taxon>Eurotiomycetidae</taxon>
        <taxon>Eurotiales</taxon>
        <taxon>Aspergillaceae</taxon>
        <taxon>Aspergillus</taxon>
        <taxon>Aspergillus subgen. Circumdati</taxon>
    </lineage>
</organism>
<dbReference type="Proteomes" id="UP000249661">
    <property type="component" value="Unassembled WGS sequence"/>
</dbReference>
<gene>
    <name evidence="1" type="ORF">BO66DRAFT_434686</name>
</gene>
<dbReference type="EMBL" id="KZ824936">
    <property type="protein sequence ID" value="RAH74312.1"/>
    <property type="molecule type" value="Genomic_DNA"/>
</dbReference>
<sequence length="519" mass="57312">MDKQADGERIFPRQGGVAFHCKYGAGNLLFQTQVPAQPPVQSAFRSRRSYPSLHHVSLAPLNPRFLADEEGEEAEVPDYFNHPHHSHHDSPDPPTARSYLASFSVPGTPGVLSHSHSRSGSRTRHHPRSKSSSRIHHASDPNLQARSASSPLHHHHNQQQQQHQPHQTHHTNRSTRTRHPANHHQDTEWMLRAGIALASSTREEKGQSWLVKRQSSTSLVSDDHQLTLDFLNHNHHHHHHYSWSHGGSPRHGRSGRSTPAAANSRSRRASRSRPSSRVASRADLAMTSLGMATTATSTAASSRRESRTADLLTSTSTQKIEEQQQQQQTRPLIPDFVDERIRAEMASIQRDENAEFDEEEEVDDDLSSFTSDYPYLDSGDESDEIDEQELQRLTRERGFGLGSWIDRMVEWTLFGVEDWPLSFGGGGGGGGGTGNDGTVVESRTITIADHPPHPSADSVENDPSSTHVAVAATPSIGADDTDTISIAESEVLSVCEKPGDQGGWGDAGWLFRVVKRALS</sequence>
<protein>
    <submittedName>
        <fullName evidence="1">Uncharacterized protein</fullName>
    </submittedName>
</protein>
<evidence type="ECO:0000313" key="2">
    <source>
        <dbReference type="Proteomes" id="UP000249661"/>
    </source>
</evidence>
<proteinExistence type="predicted"/>
<accession>A0ACD1HLH2</accession>
<keyword evidence="2" id="KW-1185">Reference proteome</keyword>
<name>A0ACD1HLH2_9EURO</name>